<name>A0AAV4AAQ6_9GAST</name>
<dbReference type="AlphaFoldDB" id="A0AAV4AAQ6"/>
<dbReference type="Proteomes" id="UP000735302">
    <property type="component" value="Unassembled WGS sequence"/>
</dbReference>
<feature type="compositionally biased region" description="Polar residues" evidence="1">
    <location>
        <begin position="103"/>
        <end position="113"/>
    </location>
</feature>
<dbReference type="EMBL" id="BLXT01003729">
    <property type="protein sequence ID" value="GFO03703.1"/>
    <property type="molecule type" value="Genomic_DNA"/>
</dbReference>
<comment type="caution">
    <text evidence="2">The sequence shown here is derived from an EMBL/GenBank/DDBJ whole genome shotgun (WGS) entry which is preliminary data.</text>
</comment>
<evidence type="ECO:0000313" key="3">
    <source>
        <dbReference type="Proteomes" id="UP000735302"/>
    </source>
</evidence>
<evidence type="ECO:0000313" key="2">
    <source>
        <dbReference type="EMBL" id="GFO03703.1"/>
    </source>
</evidence>
<gene>
    <name evidence="2" type="ORF">PoB_003020800</name>
</gene>
<protein>
    <submittedName>
        <fullName evidence="2">Uncharacterized protein</fullName>
    </submittedName>
</protein>
<organism evidence="2 3">
    <name type="scientific">Plakobranchus ocellatus</name>
    <dbReference type="NCBI Taxonomy" id="259542"/>
    <lineage>
        <taxon>Eukaryota</taxon>
        <taxon>Metazoa</taxon>
        <taxon>Spiralia</taxon>
        <taxon>Lophotrochozoa</taxon>
        <taxon>Mollusca</taxon>
        <taxon>Gastropoda</taxon>
        <taxon>Heterobranchia</taxon>
        <taxon>Euthyneura</taxon>
        <taxon>Panpulmonata</taxon>
        <taxon>Sacoglossa</taxon>
        <taxon>Placobranchoidea</taxon>
        <taxon>Plakobranchidae</taxon>
        <taxon>Plakobranchus</taxon>
    </lineage>
</organism>
<sequence length="134" mass="15099">MSWRDRLALIAINAKLAWHLRASKHNEEKIGFARYPSQDDLSLEEAEIGGDPRDKITEWQAGWNVTNAIQVGAGLDETNQTNPDTLDPETKQINPDTVDPETNKTNPDTVDPETNTKLIQTLRIQKLIKLILTL</sequence>
<feature type="region of interest" description="Disordered" evidence="1">
    <location>
        <begin position="74"/>
        <end position="113"/>
    </location>
</feature>
<keyword evidence="3" id="KW-1185">Reference proteome</keyword>
<proteinExistence type="predicted"/>
<evidence type="ECO:0000256" key="1">
    <source>
        <dbReference type="SAM" id="MobiDB-lite"/>
    </source>
</evidence>
<accession>A0AAV4AAQ6</accession>
<reference evidence="2 3" key="1">
    <citation type="journal article" date="2021" name="Elife">
        <title>Chloroplast acquisition without the gene transfer in kleptoplastic sea slugs, Plakobranchus ocellatus.</title>
        <authorList>
            <person name="Maeda T."/>
            <person name="Takahashi S."/>
            <person name="Yoshida T."/>
            <person name="Shimamura S."/>
            <person name="Takaki Y."/>
            <person name="Nagai Y."/>
            <person name="Toyoda A."/>
            <person name="Suzuki Y."/>
            <person name="Arimoto A."/>
            <person name="Ishii H."/>
            <person name="Satoh N."/>
            <person name="Nishiyama T."/>
            <person name="Hasebe M."/>
            <person name="Maruyama T."/>
            <person name="Minagawa J."/>
            <person name="Obokata J."/>
            <person name="Shigenobu S."/>
        </authorList>
    </citation>
    <scope>NUCLEOTIDE SEQUENCE [LARGE SCALE GENOMIC DNA]</scope>
</reference>